<dbReference type="GeneID" id="98912551"/>
<comment type="caution">
    <text evidence="3">The sequence shown here is derived from an EMBL/GenBank/DDBJ whole genome shotgun (WGS) entry which is preliminary data.</text>
</comment>
<evidence type="ECO:0000313" key="3">
    <source>
        <dbReference type="EMBL" id="EHO63789.1"/>
    </source>
</evidence>
<dbReference type="PATRIC" id="fig|742743.3.peg.262"/>
<dbReference type="Proteomes" id="UP000003277">
    <property type="component" value="Unassembled WGS sequence"/>
</dbReference>
<dbReference type="SUPFAM" id="SSF55021">
    <property type="entry name" value="ACT-like"/>
    <property type="match status" value="1"/>
</dbReference>
<evidence type="ECO:0000256" key="1">
    <source>
        <dbReference type="HAMAP-Rule" id="MF_01054"/>
    </source>
</evidence>
<accession>H1CY22</accession>
<dbReference type="Gene3D" id="3.30.70.260">
    <property type="match status" value="1"/>
</dbReference>
<dbReference type="OrthoDB" id="9803078at2"/>
<feature type="domain" description="ACT" evidence="2">
    <location>
        <begin position="5"/>
        <end position="79"/>
    </location>
</feature>
<dbReference type="CDD" id="cd04872">
    <property type="entry name" value="ACT_1ZPV"/>
    <property type="match status" value="1"/>
</dbReference>
<reference evidence="3 4" key="1">
    <citation type="submission" date="2011-11" db="EMBL/GenBank/DDBJ databases">
        <title>The Genome Sequence of Dialister succinatiphilus YIT 11850.</title>
        <authorList>
            <consortium name="The Broad Institute Genome Sequencing Platform"/>
            <person name="Earl A."/>
            <person name="Ward D."/>
            <person name="Feldgarden M."/>
            <person name="Gevers D."/>
            <person name="Morotomi M."/>
            <person name="Young S.K."/>
            <person name="Zeng Q."/>
            <person name="Gargeya S."/>
            <person name="Fitzgerald M."/>
            <person name="Haas B."/>
            <person name="Abouelleil A."/>
            <person name="Alvarado L."/>
            <person name="Arachchi H.M."/>
            <person name="Berlin A."/>
            <person name="Brown A."/>
            <person name="Chapman S.B."/>
            <person name="Dunbar C."/>
            <person name="Gearin G."/>
            <person name="Goldberg J."/>
            <person name="Griggs A."/>
            <person name="Gujja S."/>
            <person name="Heiman D."/>
            <person name="Howarth C."/>
            <person name="Lui A."/>
            <person name="MacDonald P.J.P."/>
            <person name="Montmayeur A."/>
            <person name="Murphy C."/>
            <person name="Neiman D."/>
            <person name="Pearson M."/>
            <person name="Priest M."/>
            <person name="Roberts A."/>
            <person name="Saif S."/>
            <person name="Shea T."/>
            <person name="Sisk P."/>
            <person name="Stolte C."/>
            <person name="Sykes S."/>
            <person name="Wortman J."/>
            <person name="Nusbaum C."/>
            <person name="Birren B."/>
        </authorList>
    </citation>
    <scope>NUCLEOTIDE SEQUENCE [LARGE SCALE GENOMIC DNA]</scope>
    <source>
        <strain evidence="3 4">YIT 11850</strain>
    </source>
</reference>
<dbReference type="HOGENOM" id="CLU_155669_0_1_9"/>
<dbReference type="Pfam" id="PF13740">
    <property type="entry name" value="ACT_6"/>
    <property type="match status" value="1"/>
</dbReference>
<sequence length="90" mass="9654">MKKIVVTVIGADRVGIVAGVAAALAKENINILDISQTILGDIFDMVLICDMEKAKGSLKEVQDELGALGKELGVDVRAQLADIFYAMHRI</sequence>
<proteinExistence type="inferred from homology"/>
<comment type="similarity">
    <text evidence="1">Belongs to the UPF0237 family.</text>
</comment>
<organism evidence="3 4">
    <name type="scientific">Dialister succinatiphilus YIT 11850</name>
    <dbReference type="NCBI Taxonomy" id="742743"/>
    <lineage>
        <taxon>Bacteria</taxon>
        <taxon>Bacillati</taxon>
        <taxon>Bacillota</taxon>
        <taxon>Negativicutes</taxon>
        <taxon>Veillonellales</taxon>
        <taxon>Veillonellaceae</taxon>
        <taxon>Dialister</taxon>
    </lineage>
</organism>
<dbReference type="InterPro" id="IPR050990">
    <property type="entry name" value="UPF0237/GcvR_regulator"/>
</dbReference>
<dbReference type="STRING" id="742743.HMPREF9453_00260"/>
<dbReference type="RefSeq" id="WP_008858766.1">
    <property type="nucleotide sequence ID" value="NZ_JH591187.1"/>
</dbReference>
<keyword evidence="4" id="KW-1185">Reference proteome</keyword>
<dbReference type="PANTHER" id="PTHR34875">
    <property type="entry name" value="UPF0237 PROTEIN MJ1558"/>
    <property type="match status" value="1"/>
</dbReference>
<dbReference type="AlphaFoldDB" id="H1CY22"/>
<dbReference type="PANTHER" id="PTHR34875:SF6">
    <property type="entry name" value="UPF0237 PROTEIN MJ1558"/>
    <property type="match status" value="1"/>
</dbReference>
<name>H1CY22_9FIRM</name>
<dbReference type="eggNOG" id="COG3830">
    <property type="taxonomic scope" value="Bacteria"/>
</dbReference>
<dbReference type="InterPro" id="IPR002912">
    <property type="entry name" value="ACT_dom"/>
</dbReference>
<dbReference type="HAMAP" id="MF_01054">
    <property type="entry name" value="UPF0237"/>
    <property type="match status" value="1"/>
</dbReference>
<evidence type="ECO:0000313" key="4">
    <source>
        <dbReference type="Proteomes" id="UP000003277"/>
    </source>
</evidence>
<dbReference type="PROSITE" id="PS51671">
    <property type="entry name" value="ACT"/>
    <property type="match status" value="1"/>
</dbReference>
<dbReference type="NCBIfam" id="NF001220">
    <property type="entry name" value="PRK00194.1"/>
    <property type="match status" value="1"/>
</dbReference>
<protein>
    <recommendedName>
        <fullName evidence="1">UPF0237 protein HMPREF9453_00260</fullName>
    </recommendedName>
</protein>
<dbReference type="EMBL" id="ADLT01000008">
    <property type="protein sequence ID" value="EHO63789.1"/>
    <property type="molecule type" value="Genomic_DNA"/>
</dbReference>
<evidence type="ECO:0000259" key="2">
    <source>
        <dbReference type="PROSITE" id="PS51671"/>
    </source>
</evidence>
<dbReference type="InterPro" id="IPR045865">
    <property type="entry name" value="ACT-like_dom_sf"/>
</dbReference>
<gene>
    <name evidence="3" type="ORF">HMPREF9453_00260</name>
</gene>
<dbReference type="InterPro" id="IPR022986">
    <property type="entry name" value="UPF0237_ACT"/>
</dbReference>